<dbReference type="SUPFAM" id="SSF51658">
    <property type="entry name" value="Xylose isomerase-like"/>
    <property type="match status" value="1"/>
</dbReference>
<accession>A0ABU0CUT4</accession>
<gene>
    <name evidence="1" type="ORF">J2S00_002437</name>
</gene>
<organism evidence="1 2">
    <name type="scientific">Caldalkalibacillus uzonensis</name>
    <dbReference type="NCBI Taxonomy" id="353224"/>
    <lineage>
        <taxon>Bacteria</taxon>
        <taxon>Bacillati</taxon>
        <taxon>Bacillota</taxon>
        <taxon>Bacilli</taxon>
        <taxon>Bacillales</taxon>
        <taxon>Bacillaceae</taxon>
        <taxon>Caldalkalibacillus</taxon>
    </lineage>
</organism>
<dbReference type="InterPro" id="IPR036237">
    <property type="entry name" value="Xyl_isomerase-like_sf"/>
</dbReference>
<dbReference type="Gene3D" id="3.20.20.150">
    <property type="entry name" value="Divalent-metal-dependent TIM barrel enzymes"/>
    <property type="match status" value="1"/>
</dbReference>
<protein>
    <recommendedName>
        <fullName evidence="3">Xylose isomerase-like TIM barrel domain-containing protein</fullName>
    </recommendedName>
</protein>
<evidence type="ECO:0008006" key="3">
    <source>
        <dbReference type="Google" id="ProtNLM"/>
    </source>
</evidence>
<sequence length="354" mass="40514">MLRKHLLFLVSGIQCKLSYNTIEGYHLTGTDIYTTPEEVMPMLFKGRLGVLSSFDYHALRKIYDKGIKQVTLELVHVDYTADELRDMMKMTQVRPIAVRLPQVFHLGHRAVDMDSLTQLLDTLGSAFEDSRPFIILETKAVALGEIFEYFETKPGDFKALYDFKEVWVENIIHTCTQIKAVADQHHLPLLIENVPMGGPHYFEPGQAKIYPALRTPRHLLKIAEQTGIGLCFHTGNARISTNVLHYMKRSRSVFAAATEEEILTAPVDWLEFYEQIRDHVQLIHLCDSLSWGDTAGSNNIPFRSDHIPELLKFAEQLEEPIPPIVLHLRESDEDQQPSLYLEQMLQTLTELKTG</sequence>
<name>A0ABU0CUT4_9BACI</name>
<evidence type="ECO:0000313" key="2">
    <source>
        <dbReference type="Proteomes" id="UP001232445"/>
    </source>
</evidence>
<proteinExistence type="predicted"/>
<evidence type="ECO:0000313" key="1">
    <source>
        <dbReference type="EMBL" id="MDQ0339649.1"/>
    </source>
</evidence>
<dbReference type="EMBL" id="JAUSUQ010000008">
    <property type="protein sequence ID" value="MDQ0339649.1"/>
    <property type="molecule type" value="Genomic_DNA"/>
</dbReference>
<dbReference type="RefSeq" id="WP_307339944.1">
    <property type="nucleotide sequence ID" value="NZ_JAUSUQ010000008.1"/>
</dbReference>
<comment type="caution">
    <text evidence="1">The sequence shown here is derived from an EMBL/GenBank/DDBJ whole genome shotgun (WGS) entry which is preliminary data.</text>
</comment>
<keyword evidence="2" id="KW-1185">Reference proteome</keyword>
<dbReference type="Proteomes" id="UP001232445">
    <property type="component" value="Unassembled WGS sequence"/>
</dbReference>
<reference evidence="1 2" key="1">
    <citation type="submission" date="2023-07" db="EMBL/GenBank/DDBJ databases">
        <title>Genomic Encyclopedia of Type Strains, Phase IV (KMG-IV): sequencing the most valuable type-strain genomes for metagenomic binning, comparative biology and taxonomic classification.</title>
        <authorList>
            <person name="Goeker M."/>
        </authorList>
    </citation>
    <scope>NUCLEOTIDE SEQUENCE [LARGE SCALE GENOMIC DNA]</scope>
    <source>
        <strain evidence="1 2">DSM 17740</strain>
    </source>
</reference>